<keyword evidence="9 13" id="KW-0012">Acyltransferase</keyword>
<feature type="chain" id="PRO_5031647094" description="Arginine biosynthesis bifunctional protein ArgJ beta chain" evidence="13">
    <location>
        <begin position="190"/>
        <end position="407"/>
    </location>
</feature>
<comment type="catalytic activity">
    <reaction evidence="11 13">
        <text>N(2)-acetyl-L-ornithine + L-glutamate = N-acetyl-L-glutamate + L-ornithine</text>
        <dbReference type="Rhea" id="RHEA:15349"/>
        <dbReference type="ChEBI" id="CHEBI:29985"/>
        <dbReference type="ChEBI" id="CHEBI:44337"/>
        <dbReference type="ChEBI" id="CHEBI:46911"/>
        <dbReference type="ChEBI" id="CHEBI:57805"/>
        <dbReference type="EC" id="2.3.1.35"/>
    </reaction>
</comment>
<evidence type="ECO:0000256" key="3">
    <source>
        <dbReference type="ARBA" id="ARBA00011475"/>
    </source>
</evidence>
<evidence type="ECO:0000256" key="5">
    <source>
        <dbReference type="ARBA" id="ARBA00022605"/>
    </source>
</evidence>
<dbReference type="Gene3D" id="3.10.20.340">
    <property type="entry name" value="ArgJ beta chain, C-terminal domain"/>
    <property type="match status" value="1"/>
</dbReference>
<dbReference type="NCBIfam" id="TIGR00120">
    <property type="entry name" value="ArgJ"/>
    <property type="match status" value="1"/>
</dbReference>
<dbReference type="HAMAP" id="MF_01106">
    <property type="entry name" value="ArgJ"/>
    <property type="match status" value="1"/>
</dbReference>
<keyword evidence="6 13" id="KW-0808">Transferase</keyword>
<keyword evidence="8 13" id="KW-0511">Multifunctional enzyme</keyword>
<evidence type="ECO:0000256" key="11">
    <source>
        <dbReference type="ARBA" id="ARBA00049439"/>
    </source>
</evidence>
<dbReference type="EC" id="2.3.1.35" evidence="13"/>
<dbReference type="Proteomes" id="UP000543642">
    <property type="component" value="Unassembled WGS sequence"/>
</dbReference>
<evidence type="ECO:0000256" key="7">
    <source>
        <dbReference type="ARBA" id="ARBA00022813"/>
    </source>
</evidence>
<dbReference type="GO" id="GO:0006592">
    <property type="term" value="P:ornithine biosynthetic process"/>
    <property type="evidence" value="ECO:0007669"/>
    <property type="project" value="TreeGrafter"/>
</dbReference>
<keyword evidence="5 13" id="KW-0028">Amino-acid biosynthesis</keyword>
<dbReference type="CDD" id="cd02152">
    <property type="entry name" value="OAT"/>
    <property type="match status" value="1"/>
</dbReference>
<dbReference type="GO" id="GO:0005737">
    <property type="term" value="C:cytoplasm"/>
    <property type="evidence" value="ECO:0007669"/>
    <property type="project" value="UniProtKB-SubCell"/>
</dbReference>
<dbReference type="PANTHER" id="PTHR23100">
    <property type="entry name" value="ARGININE BIOSYNTHESIS BIFUNCTIONAL PROTEIN ARGJ"/>
    <property type="match status" value="1"/>
</dbReference>
<feature type="binding site" evidence="13">
    <location>
        <position position="276"/>
    </location>
    <ligand>
        <name>substrate</name>
    </ligand>
</feature>
<evidence type="ECO:0000313" key="15">
    <source>
        <dbReference type="Proteomes" id="UP000543642"/>
    </source>
</evidence>
<dbReference type="Gene3D" id="3.60.70.12">
    <property type="entry name" value="L-amino peptidase D-ALA esterase/amidase"/>
    <property type="match status" value="1"/>
</dbReference>
<feature type="binding site" evidence="13">
    <location>
        <position position="179"/>
    </location>
    <ligand>
        <name>substrate</name>
    </ligand>
</feature>
<name>A0A7W8M5H2_9FIRM</name>
<feature type="binding site" evidence="13">
    <location>
        <position position="153"/>
    </location>
    <ligand>
        <name>substrate</name>
    </ligand>
</feature>
<dbReference type="InterPro" id="IPR002813">
    <property type="entry name" value="Arg_biosynth_ArgJ"/>
</dbReference>
<dbReference type="EMBL" id="JACHFW010000005">
    <property type="protein sequence ID" value="MBB5264547.1"/>
    <property type="molecule type" value="Genomic_DNA"/>
</dbReference>
<comment type="catalytic activity">
    <reaction evidence="10 13">
        <text>L-glutamate + acetyl-CoA = N-acetyl-L-glutamate + CoA + H(+)</text>
        <dbReference type="Rhea" id="RHEA:24292"/>
        <dbReference type="ChEBI" id="CHEBI:15378"/>
        <dbReference type="ChEBI" id="CHEBI:29985"/>
        <dbReference type="ChEBI" id="CHEBI:44337"/>
        <dbReference type="ChEBI" id="CHEBI:57287"/>
        <dbReference type="ChEBI" id="CHEBI:57288"/>
        <dbReference type="EC" id="2.3.1.1"/>
    </reaction>
</comment>
<feature type="chain" id="PRO_5031647095" description="Arginine biosynthesis bifunctional protein ArgJ alpha chain" evidence="13">
    <location>
        <begin position="1"/>
        <end position="189"/>
    </location>
</feature>
<dbReference type="UniPathway" id="UPA00068">
    <property type="reaction ID" value="UER00106"/>
</dbReference>
<feature type="binding site" evidence="13">
    <location>
        <position position="402"/>
    </location>
    <ligand>
        <name>substrate</name>
    </ligand>
</feature>
<keyword evidence="4 13" id="KW-0055">Arginine biosynthesis</keyword>
<dbReference type="InterPro" id="IPR016117">
    <property type="entry name" value="ArgJ-like_dom_sf"/>
</dbReference>
<dbReference type="NCBIfam" id="NF003802">
    <property type="entry name" value="PRK05388.1"/>
    <property type="match status" value="1"/>
</dbReference>
<evidence type="ECO:0000256" key="8">
    <source>
        <dbReference type="ARBA" id="ARBA00023268"/>
    </source>
</evidence>
<evidence type="ECO:0000256" key="10">
    <source>
        <dbReference type="ARBA" id="ARBA00048372"/>
    </source>
</evidence>
<dbReference type="SUPFAM" id="SSF56266">
    <property type="entry name" value="DmpA/ArgJ-like"/>
    <property type="match status" value="1"/>
</dbReference>
<accession>A0A7W8M5H2</accession>
<dbReference type="PANTHER" id="PTHR23100:SF0">
    <property type="entry name" value="ARGININE BIOSYNTHESIS BIFUNCTIONAL PROTEIN ARGJ, MITOCHONDRIAL"/>
    <property type="match status" value="1"/>
</dbReference>
<comment type="pathway">
    <text evidence="13">Amino-acid biosynthesis; L-arginine biosynthesis; N(2)-acetyl-L-ornithine from L-glutamate: step 1/4.</text>
</comment>
<gene>
    <name evidence="13" type="primary">argJ</name>
    <name evidence="14" type="ORF">HNP82_001674</name>
</gene>
<dbReference type="FunFam" id="3.60.70.12:FF:000001">
    <property type="entry name" value="Arginine biosynthesis bifunctional protein ArgJ, chloroplastic"/>
    <property type="match status" value="1"/>
</dbReference>
<comment type="function">
    <text evidence="12 13">Catalyzes two activities which are involved in the cyclic version of arginine biosynthesis: the synthesis of N-acetylglutamate from glutamate and acetyl-CoA as the acetyl donor, and of ornithine by transacetylation between N(2)-acetylornithine and glutamate.</text>
</comment>
<evidence type="ECO:0000256" key="12">
    <source>
        <dbReference type="ARBA" id="ARBA00054976"/>
    </source>
</evidence>
<evidence type="ECO:0000256" key="4">
    <source>
        <dbReference type="ARBA" id="ARBA00022571"/>
    </source>
</evidence>
<dbReference type="RefSeq" id="WP_183773206.1">
    <property type="nucleotide sequence ID" value="NZ_JACHFW010000005.1"/>
</dbReference>
<sequence length="407" mass="42714">MKVIEGSVTAPKGYEAAAAAAAIKYKDRTDMALIYSQVPAAAAGTFTTNVVKAAPVIWDRDIVYHSPKAQAVVINSGIANACTGKEGLDYCQDIAHKAADMLDIPANSVLVASTGVIGMQLPMDRMKRGIELLAQGKSSSLAAGDEAAHAIMTTDTVSKQVAVSLEIGGKEVIIGGMCKGSGMIHPNMCTMLSFITTDAAISKELLQEALSGSIVDTYNMVSVDGDTSTNDTVLLLANGMAKNPEITEKNDDYARFKEALDYVNTVLAKKIAADGEGATALLEVTITGAADKAQAVTLAKSVVTSSLVKAAVYGHDANWGRILCAMGYSGADFDPDKVDLFFESAAGKIQILKDGVAADYSEDEATRILSESEVTVLADIKMGSATATAWGCDLTYDYVKINADYRS</sequence>
<protein>
    <recommendedName>
        <fullName evidence="13">Arginine biosynthesis bifunctional protein ArgJ</fullName>
    </recommendedName>
    <domain>
        <recommendedName>
            <fullName evidence="13">Glutamate N-acetyltransferase</fullName>
            <ecNumber evidence="13">2.3.1.35</ecNumber>
        </recommendedName>
        <alternativeName>
            <fullName evidence="13">Ornithine acetyltransferase</fullName>
            <shortName evidence="13">OATase</shortName>
        </alternativeName>
        <alternativeName>
            <fullName evidence="13">Ornithine transacetylase</fullName>
        </alternativeName>
    </domain>
    <domain>
        <recommendedName>
            <fullName evidence="13">Amino-acid acetyltransferase</fullName>
            <ecNumber evidence="13">2.3.1.1</ecNumber>
        </recommendedName>
        <alternativeName>
            <fullName evidence="13">N-acetylglutamate synthase</fullName>
            <shortName evidence="13">AGSase</shortName>
        </alternativeName>
    </domain>
    <component>
        <recommendedName>
            <fullName evidence="13">Arginine biosynthesis bifunctional protein ArgJ alpha chain</fullName>
        </recommendedName>
    </component>
    <component>
        <recommendedName>
            <fullName evidence="13">Arginine biosynthesis bifunctional protein ArgJ beta chain</fullName>
        </recommendedName>
    </component>
</protein>
<feature type="site" description="Involved in the stabilization of negative charge on the oxyanion by the formation of the oxyanion hole" evidence="13">
    <location>
        <position position="115"/>
    </location>
</feature>
<comment type="subunit">
    <text evidence="3 13">Heterotetramer of two alpha and two beta chains.</text>
</comment>
<dbReference type="GO" id="GO:0006526">
    <property type="term" value="P:L-arginine biosynthetic process"/>
    <property type="evidence" value="ECO:0007669"/>
    <property type="project" value="UniProtKB-UniRule"/>
</dbReference>
<dbReference type="InterPro" id="IPR042195">
    <property type="entry name" value="ArgJ_beta_C"/>
</dbReference>
<comment type="caution">
    <text evidence="14">The sequence shown here is derived from an EMBL/GenBank/DDBJ whole genome shotgun (WGS) entry which is preliminary data.</text>
</comment>
<evidence type="ECO:0000256" key="6">
    <source>
        <dbReference type="ARBA" id="ARBA00022679"/>
    </source>
</evidence>
<comment type="subcellular location">
    <subcellularLocation>
        <location evidence="1 13">Cytoplasm</location>
    </subcellularLocation>
</comment>
<feature type="binding site" evidence="13">
    <location>
        <position position="190"/>
    </location>
    <ligand>
        <name>substrate</name>
    </ligand>
</feature>
<comment type="similarity">
    <text evidence="2 13">Belongs to the ArgJ family.</text>
</comment>
<proteinExistence type="inferred from homology"/>
<dbReference type="FunFam" id="3.30.2330.10:FF:000001">
    <property type="entry name" value="Arginine biosynthesis bifunctional protein ArgJ, mitochondrial"/>
    <property type="match status" value="1"/>
</dbReference>
<dbReference type="GO" id="GO:0004358">
    <property type="term" value="F:L-glutamate N-acetyltransferase activity, acting on acetyl-L-ornithine as donor"/>
    <property type="evidence" value="ECO:0007669"/>
    <property type="project" value="UniProtKB-UniRule"/>
</dbReference>
<dbReference type="EC" id="2.3.1.1" evidence="13"/>
<evidence type="ECO:0000256" key="2">
    <source>
        <dbReference type="ARBA" id="ARBA00006774"/>
    </source>
</evidence>
<comment type="caution">
    <text evidence="13">Lacks conserved residue(s) required for the propagation of feature annotation.</text>
</comment>
<dbReference type="Pfam" id="PF01960">
    <property type="entry name" value="ArgJ"/>
    <property type="match status" value="1"/>
</dbReference>
<feature type="active site" description="Nucleophile" evidence="13">
    <location>
        <position position="190"/>
    </location>
</feature>
<reference evidence="14 15" key="1">
    <citation type="submission" date="2020-08" db="EMBL/GenBank/DDBJ databases">
        <title>Genomic Encyclopedia of Type Strains, Phase IV (KMG-IV): sequencing the most valuable type-strain genomes for metagenomic binning, comparative biology and taxonomic classification.</title>
        <authorList>
            <person name="Goeker M."/>
        </authorList>
    </citation>
    <scope>NUCLEOTIDE SEQUENCE [LARGE SCALE GENOMIC DNA]</scope>
    <source>
        <strain evidence="14 15">DSM 106146</strain>
    </source>
</reference>
<organism evidence="14 15">
    <name type="scientific">Catenibacillus scindens</name>
    <dbReference type="NCBI Taxonomy" id="673271"/>
    <lineage>
        <taxon>Bacteria</taxon>
        <taxon>Bacillati</taxon>
        <taxon>Bacillota</taxon>
        <taxon>Clostridia</taxon>
        <taxon>Lachnospirales</taxon>
        <taxon>Lachnospiraceae</taxon>
        <taxon>Catenibacillus</taxon>
    </lineage>
</organism>
<dbReference type="AlphaFoldDB" id="A0A7W8M5H2"/>
<feature type="binding site" evidence="13">
    <location>
        <position position="407"/>
    </location>
    <ligand>
        <name>substrate</name>
    </ligand>
</feature>
<dbReference type="FunFam" id="3.10.20.340:FF:000001">
    <property type="entry name" value="Arginine biosynthesis bifunctional protein ArgJ, chloroplastic"/>
    <property type="match status" value="1"/>
</dbReference>
<feature type="site" description="Involved in the stabilization of negative charge on the oxyanion by the formation of the oxyanion hole" evidence="13">
    <location>
        <position position="114"/>
    </location>
</feature>
<dbReference type="Gene3D" id="3.30.2330.10">
    <property type="entry name" value="arginine biosynthesis bifunctional protein suprefamily"/>
    <property type="match status" value="1"/>
</dbReference>
<keyword evidence="15" id="KW-1185">Reference proteome</keyword>
<evidence type="ECO:0000256" key="1">
    <source>
        <dbReference type="ARBA" id="ARBA00004496"/>
    </source>
</evidence>
<evidence type="ECO:0000256" key="13">
    <source>
        <dbReference type="HAMAP-Rule" id="MF_01106"/>
    </source>
</evidence>
<comment type="pathway">
    <text evidence="13">Amino-acid biosynthesis; L-arginine biosynthesis; L-ornithine and N-acetyl-L-glutamate from L-glutamate and N(2)-acetyl-L-ornithine (cyclic): step 1/1.</text>
</comment>
<evidence type="ECO:0000313" key="14">
    <source>
        <dbReference type="EMBL" id="MBB5264547.1"/>
    </source>
</evidence>
<keyword evidence="7 13" id="KW-0068">Autocatalytic cleavage</keyword>
<keyword evidence="13" id="KW-0963">Cytoplasm</keyword>
<evidence type="ECO:0000256" key="9">
    <source>
        <dbReference type="ARBA" id="ARBA00023315"/>
    </source>
</evidence>
<dbReference type="GO" id="GO:0004042">
    <property type="term" value="F:L-glutamate N-acetyltransferase activity"/>
    <property type="evidence" value="ECO:0007669"/>
    <property type="project" value="UniProtKB-UniRule"/>
</dbReference>